<proteinExistence type="predicted"/>
<sequence length="517" mass="57868">MFDHVVTAAMSRVLGRTLDTVCQCRLVLALCSICLPPLAAGIQGHAVREISAANASALMKGWPDIFVEGFPVVFRGLAAQSKLLQALSHDNLLRYADDIGGWSLNKGHGSGPWNSHAHEGGHWNLNQVLEYYKGLESSSSAGAALQCFKSQGHLPSLDLLQPVVEALPTRLLQTAYIDKVSWWMGVNGSLVVTGLHIDNHHNFFFATHGSGGKKFMMYPPWEADNLHVWPKVQWYSEVLLDLYAVANKTRADLEELWKNPSLQKYPNIAKADRYDVVLFPGDVLYIPMRWWHSGFNSGDVIGVNSWFYVPNPFANIFDQIFGQKPEDDLKQWPKLAKLPKRYASLKALPPPPKSPPMGVHPDMVRRRIEDRQRRIGCVRVRVRPFKKVFANLKQFDEELTCLRGFMHKIWADATHLISGDSPGGSAELWHKVYKFLDTGFTLSCPEGSPHEHVAAFERLFQLRHDRSIFSFAGLLENAYLGCAAKGTCLAVHQATGKALRSAVAWEKCRGGAHKLEL</sequence>
<dbReference type="PANTHER" id="PTHR12461:SF105">
    <property type="entry name" value="HYPOXIA-INDUCIBLE FACTOR 1-ALPHA INHIBITOR"/>
    <property type="match status" value="1"/>
</dbReference>
<dbReference type="EMBL" id="CAUYUJ010016114">
    <property type="protein sequence ID" value="CAK0861994.1"/>
    <property type="molecule type" value="Genomic_DNA"/>
</dbReference>
<accession>A0ABN9UQ86</accession>
<organism evidence="2 3">
    <name type="scientific">Prorocentrum cordatum</name>
    <dbReference type="NCBI Taxonomy" id="2364126"/>
    <lineage>
        <taxon>Eukaryota</taxon>
        <taxon>Sar</taxon>
        <taxon>Alveolata</taxon>
        <taxon>Dinophyceae</taxon>
        <taxon>Prorocentrales</taxon>
        <taxon>Prorocentraceae</taxon>
        <taxon>Prorocentrum</taxon>
    </lineage>
</organism>
<comment type="caution">
    <text evidence="2">The sequence shown here is derived from an EMBL/GenBank/DDBJ whole genome shotgun (WGS) entry which is preliminary data.</text>
</comment>
<gene>
    <name evidence="2" type="ORF">PCOR1329_LOCUS50518</name>
</gene>
<protein>
    <recommendedName>
        <fullName evidence="1">JmjC domain-containing protein</fullName>
    </recommendedName>
</protein>
<feature type="domain" description="JmjC" evidence="1">
    <location>
        <begin position="124"/>
        <end position="324"/>
    </location>
</feature>
<dbReference type="SUPFAM" id="SSF51197">
    <property type="entry name" value="Clavaminate synthase-like"/>
    <property type="match status" value="1"/>
</dbReference>
<dbReference type="InterPro" id="IPR003347">
    <property type="entry name" value="JmjC_dom"/>
</dbReference>
<name>A0ABN9UQ86_9DINO</name>
<dbReference type="InterPro" id="IPR041667">
    <property type="entry name" value="Cupin_8"/>
</dbReference>
<evidence type="ECO:0000259" key="1">
    <source>
        <dbReference type="PROSITE" id="PS51184"/>
    </source>
</evidence>
<dbReference type="Pfam" id="PF13621">
    <property type="entry name" value="Cupin_8"/>
    <property type="match status" value="1"/>
</dbReference>
<keyword evidence="3" id="KW-1185">Reference proteome</keyword>
<evidence type="ECO:0000313" key="2">
    <source>
        <dbReference type="EMBL" id="CAK0861994.1"/>
    </source>
</evidence>
<evidence type="ECO:0000313" key="3">
    <source>
        <dbReference type="Proteomes" id="UP001189429"/>
    </source>
</evidence>
<dbReference type="Gene3D" id="2.60.120.650">
    <property type="entry name" value="Cupin"/>
    <property type="match status" value="1"/>
</dbReference>
<reference evidence="2" key="1">
    <citation type="submission" date="2023-10" db="EMBL/GenBank/DDBJ databases">
        <authorList>
            <person name="Chen Y."/>
            <person name="Shah S."/>
            <person name="Dougan E. K."/>
            <person name="Thang M."/>
            <person name="Chan C."/>
        </authorList>
    </citation>
    <scope>NUCLEOTIDE SEQUENCE [LARGE SCALE GENOMIC DNA]</scope>
</reference>
<dbReference type="PANTHER" id="PTHR12461">
    <property type="entry name" value="HYPOXIA-INDUCIBLE FACTOR 1 ALPHA INHIBITOR-RELATED"/>
    <property type="match status" value="1"/>
</dbReference>
<dbReference type="Proteomes" id="UP001189429">
    <property type="component" value="Unassembled WGS sequence"/>
</dbReference>
<dbReference type="SMART" id="SM00558">
    <property type="entry name" value="JmjC"/>
    <property type="match status" value="1"/>
</dbReference>
<dbReference type="PROSITE" id="PS51184">
    <property type="entry name" value="JMJC"/>
    <property type="match status" value="1"/>
</dbReference>